<evidence type="ECO:0000313" key="2">
    <source>
        <dbReference type="EMBL" id="KAG0560119.1"/>
    </source>
</evidence>
<dbReference type="EMBL" id="CM026431">
    <property type="protein sequence ID" value="KAG0560119.1"/>
    <property type="molecule type" value="Genomic_DNA"/>
</dbReference>
<reference evidence="2" key="1">
    <citation type="submission" date="2020-06" db="EMBL/GenBank/DDBJ databases">
        <title>WGS assembly of Ceratodon purpureus strain R40.</title>
        <authorList>
            <person name="Carey S.B."/>
            <person name="Jenkins J."/>
            <person name="Shu S."/>
            <person name="Lovell J.T."/>
            <person name="Sreedasyam A."/>
            <person name="Maumus F."/>
            <person name="Tiley G.P."/>
            <person name="Fernandez-Pozo N."/>
            <person name="Barry K."/>
            <person name="Chen C."/>
            <person name="Wang M."/>
            <person name="Lipzen A."/>
            <person name="Daum C."/>
            <person name="Saski C.A."/>
            <person name="Payton A.C."/>
            <person name="Mcbreen J.C."/>
            <person name="Conrad R.E."/>
            <person name="Kollar L.M."/>
            <person name="Olsson S."/>
            <person name="Huttunen S."/>
            <person name="Landis J.B."/>
            <person name="Wickett N.J."/>
            <person name="Johnson M.G."/>
            <person name="Rensing S.A."/>
            <person name="Grimwood J."/>
            <person name="Schmutz J."/>
            <person name="Mcdaniel S.F."/>
        </authorList>
    </citation>
    <scope>NUCLEOTIDE SEQUENCE</scope>
    <source>
        <strain evidence="2">R40</strain>
    </source>
</reference>
<dbReference type="Proteomes" id="UP000822688">
    <property type="component" value="Chromosome 10"/>
</dbReference>
<protein>
    <submittedName>
        <fullName evidence="2">Uncharacterized protein</fullName>
    </submittedName>
</protein>
<evidence type="ECO:0000313" key="3">
    <source>
        <dbReference type="Proteomes" id="UP000822688"/>
    </source>
</evidence>
<keyword evidence="1" id="KW-0732">Signal</keyword>
<sequence length="55" mass="6221">MSAAWVIAPFSSLFQPCRASLLNLSLYSIVQACDRIYDCIKCIKVYPGIPRYVVH</sequence>
<gene>
    <name evidence="2" type="ORF">KC19_10G155800</name>
</gene>
<dbReference type="AlphaFoldDB" id="A0A8T0GPC2"/>
<accession>A0A8T0GPC2</accession>
<evidence type="ECO:0000256" key="1">
    <source>
        <dbReference type="SAM" id="SignalP"/>
    </source>
</evidence>
<keyword evidence="3" id="KW-1185">Reference proteome</keyword>
<feature type="chain" id="PRO_5035911352" evidence="1">
    <location>
        <begin position="20"/>
        <end position="55"/>
    </location>
</feature>
<feature type="signal peptide" evidence="1">
    <location>
        <begin position="1"/>
        <end position="19"/>
    </location>
</feature>
<comment type="caution">
    <text evidence="2">The sequence shown here is derived from an EMBL/GenBank/DDBJ whole genome shotgun (WGS) entry which is preliminary data.</text>
</comment>
<name>A0A8T0GPC2_CERPU</name>
<organism evidence="2 3">
    <name type="scientific">Ceratodon purpureus</name>
    <name type="common">Fire moss</name>
    <name type="synonym">Dicranum purpureum</name>
    <dbReference type="NCBI Taxonomy" id="3225"/>
    <lineage>
        <taxon>Eukaryota</taxon>
        <taxon>Viridiplantae</taxon>
        <taxon>Streptophyta</taxon>
        <taxon>Embryophyta</taxon>
        <taxon>Bryophyta</taxon>
        <taxon>Bryophytina</taxon>
        <taxon>Bryopsida</taxon>
        <taxon>Dicranidae</taxon>
        <taxon>Pseudoditrichales</taxon>
        <taxon>Ditrichaceae</taxon>
        <taxon>Ceratodon</taxon>
    </lineage>
</organism>
<proteinExistence type="predicted"/>